<gene>
    <name evidence="11" type="primary">LOC109723019</name>
</gene>
<reference evidence="10" key="1">
    <citation type="journal article" date="2015" name="Nat. Genet.">
        <title>The pineapple genome and the evolution of CAM photosynthesis.</title>
        <authorList>
            <person name="Ming R."/>
            <person name="VanBuren R."/>
            <person name="Wai C.M."/>
            <person name="Tang H."/>
            <person name="Schatz M.C."/>
            <person name="Bowers J.E."/>
            <person name="Lyons E."/>
            <person name="Wang M.L."/>
            <person name="Chen J."/>
            <person name="Biggers E."/>
            <person name="Zhang J."/>
            <person name="Huang L."/>
            <person name="Zhang L."/>
            <person name="Miao W."/>
            <person name="Zhang J."/>
            <person name="Ye Z."/>
            <person name="Miao C."/>
            <person name="Lin Z."/>
            <person name="Wang H."/>
            <person name="Zhou H."/>
            <person name="Yim W.C."/>
            <person name="Priest H.D."/>
            <person name="Zheng C."/>
            <person name="Woodhouse M."/>
            <person name="Edger P.P."/>
            <person name="Guyot R."/>
            <person name="Guo H.B."/>
            <person name="Guo H."/>
            <person name="Zheng G."/>
            <person name="Singh R."/>
            <person name="Sharma A."/>
            <person name="Min X."/>
            <person name="Zheng Y."/>
            <person name="Lee H."/>
            <person name="Gurtowski J."/>
            <person name="Sedlazeck F.J."/>
            <person name="Harkess A."/>
            <person name="McKain M.R."/>
            <person name="Liao Z."/>
            <person name="Fang J."/>
            <person name="Liu J."/>
            <person name="Zhang X."/>
            <person name="Zhang Q."/>
            <person name="Hu W."/>
            <person name="Qin Y."/>
            <person name="Wang K."/>
            <person name="Chen L.Y."/>
            <person name="Shirley N."/>
            <person name="Lin Y.R."/>
            <person name="Liu L.Y."/>
            <person name="Hernandez A.G."/>
            <person name="Wright C.L."/>
            <person name="Bulone V."/>
            <person name="Tuskan G.A."/>
            <person name="Heath K."/>
            <person name="Zee F."/>
            <person name="Moore P.H."/>
            <person name="Sunkar R."/>
            <person name="Leebens-Mack J.H."/>
            <person name="Mockler T."/>
            <person name="Bennetzen J.L."/>
            <person name="Freeling M."/>
            <person name="Sankoff D."/>
            <person name="Paterson A.H."/>
            <person name="Zhu X."/>
            <person name="Yang X."/>
            <person name="Smith J.A."/>
            <person name="Cushman J.C."/>
            <person name="Paull R.E."/>
            <person name="Yu Q."/>
        </authorList>
    </citation>
    <scope>NUCLEOTIDE SEQUENCE [LARGE SCALE GENOMIC DNA]</scope>
    <source>
        <strain evidence="10">cv. F153</strain>
    </source>
</reference>
<name>A0A6P5GG47_ANACO</name>
<evidence type="ECO:0000256" key="3">
    <source>
        <dbReference type="ARBA" id="ARBA00022525"/>
    </source>
</evidence>
<dbReference type="SUPFAM" id="SSF52266">
    <property type="entry name" value="SGNH hydrolase"/>
    <property type="match status" value="1"/>
</dbReference>
<dbReference type="Pfam" id="PF00657">
    <property type="entry name" value="Lipase_GDSL"/>
    <property type="match status" value="1"/>
</dbReference>
<protein>
    <submittedName>
        <fullName evidence="11">GDSL esterase/lipase At1g71691</fullName>
    </submittedName>
</protein>
<evidence type="ECO:0000256" key="5">
    <source>
        <dbReference type="ARBA" id="ARBA00022801"/>
    </source>
</evidence>
<dbReference type="InterPro" id="IPR001087">
    <property type="entry name" value="GDSL"/>
</dbReference>
<keyword evidence="6" id="KW-0442">Lipid degradation</keyword>
<sequence>MATNSPSSSHPTLFSLFLHTSLLLLLTISSSCVTSRAQGGRGGGDDEGVASSGARRRTGELVPAMFVFGDSLIDNGNNNDLPSFAKANYYPYGIDFSGGPTGRFSNGYTIVDEIAELLGLPFIPPYSEASSSNFGFGFNYASAAAGILDETGHNFVGRIPFNQQIRNFAASLAQISTRIGRAATSESVRRSVLFVGFGSNDYLNNYLMPNYNTRLRYNKDQFSDLLIRQYRTQLISLYNFGARKFMIANVGVLGCIPSVLAQNFLTHCSEEVDNLVLPFNNKVKLMVNNLNANLANANFIYIDIYDMFADILNHPTAYGFSVIDRGCCGIGRNSGQISCLPFQTPCDNREQYIFWDAFHPTSKVNIILARRAFNGSSNSVFPMNILQLASYQPRIGLEKNLRTQKS</sequence>
<feature type="signal peptide" evidence="9">
    <location>
        <begin position="1"/>
        <end position="37"/>
    </location>
</feature>
<dbReference type="Gene3D" id="3.40.50.1110">
    <property type="entry name" value="SGNH hydrolase"/>
    <property type="match status" value="1"/>
</dbReference>
<keyword evidence="3" id="KW-0964">Secreted</keyword>
<dbReference type="GO" id="GO:0005576">
    <property type="term" value="C:extracellular region"/>
    <property type="evidence" value="ECO:0007669"/>
    <property type="project" value="UniProtKB-SubCell"/>
</dbReference>
<comment type="subcellular location">
    <subcellularLocation>
        <location evidence="1">Secreted</location>
    </subcellularLocation>
</comment>
<dbReference type="PANTHER" id="PTHR45650">
    <property type="entry name" value="GDSL-LIKE LIPASE/ACYLHYDROLASE-RELATED"/>
    <property type="match status" value="1"/>
</dbReference>
<dbReference type="CDD" id="cd01837">
    <property type="entry name" value="SGNH_plant_lipase_like"/>
    <property type="match status" value="1"/>
</dbReference>
<keyword evidence="4 9" id="KW-0732">Signal</keyword>
<evidence type="ECO:0000256" key="8">
    <source>
        <dbReference type="SAM" id="MobiDB-lite"/>
    </source>
</evidence>
<dbReference type="GO" id="GO:0016042">
    <property type="term" value="P:lipid catabolic process"/>
    <property type="evidence" value="ECO:0007669"/>
    <property type="project" value="UniProtKB-KW"/>
</dbReference>
<dbReference type="Proteomes" id="UP000515123">
    <property type="component" value="Linkage group 17"/>
</dbReference>
<evidence type="ECO:0000256" key="2">
    <source>
        <dbReference type="ARBA" id="ARBA00008668"/>
    </source>
</evidence>
<feature type="region of interest" description="Disordered" evidence="8">
    <location>
        <begin position="35"/>
        <end position="54"/>
    </location>
</feature>
<accession>A0A6P5GG47</accession>
<dbReference type="InterPro" id="IPR051238">
    <property type="entry name" value="GDSL_esterase/lipase"/>
</dbReference>
<evidence type="ECO:0000313" key="11">
    <source>
        <dbReference type="RefSeq" id="XP_020106812.1"/>
    </source>
</evidence>
<evidence type="ECO:0000256" key="4">
    <source>
        <dbReference type="ARBA" id="ARBA00022729"/>
    </source>
</evidence>
<proteinExistence type="inferred from homology"/>
<dbReference type="InterPro" id="IPR036514">
    <property type="entry name" value="SGNH_hydro_sf"/>
</dbReference>
<dbReference type="RefSeq" id="XP_020106812.1">
    <property type="nucleotide sequence ID" value="XM_020251223.1"/>
</dbReference>
<evidence type="ECO:0000256" key="6">
    <source>
        <dbReference type="ARBA" id="ARBA00022963"/>
    </source>
</evidence>
<evidence type="ECO:0000313" key="10">
    <source>
        <dbReference type="Proteomes" id="UP000515123"/>
    </source>
</evidence>
<organism evidence="10 11">
    <name type="scientific">Ananas comosus</name>
    <name type="common">Pineapple</name>
    <name type="synonym">Ananas ananas</name>
    <dbReference type="NCBI Taxonomy" id="4615"/>
    <lineage>
        <taxon>Eukaryota</taxon>
        <taxon>Viridiplantae</taxon>
        <taxon>Streptophyta</taxon>
        <taxon>Embryophyta</taxon>
        <taxon>Tracheophyta</taxon>
        <taxon>Spermatophyta</taxon>
        <taxon>Magnoliopsida</taxon>
        <taxon>Liliopsida</taxon>
        <taxon>Poales</taxon>
        <taxon>Bromeliaceae</taxon>
        <taxon>Bromelioideae</taxon>
        <taxon>Ananas</taxon>
    </lineage>
</organism>
<evidence type="ECO:0000256" key="7">
    <source>
        <dbReference type="ARBA" id="ARBA00023098"/>
    </source>
</evidence>
<comment type="similarity">
    <text evidence="2">Belongs to the 'GDSL' lipolytic enzyme family.</text>
</comment>
<dbReference type="InterPro" id="IPR035669">
    <property type="entry name" value="SGNH_plant_lipase-like"/>
</dbReference>
<evidence type="ECO:0000256" key="1">
    <source>
        <dbReference type="ARBA" id="ARBA00004613"/>
    </source>
</evidence>
<dbReference type="PANTHER" id="PTHR45650:SF22">
    <property type="entry name" value="OS05G0419800 PROTEIN"/>
    <property type="match status" value="1"/>
</dbReference>
<keyword evidence="5" id="KW-0378">Hydrolase</keyword>
<keyword evidence="7" id="KW-0443">Lipid metabolism</keyword>
<dbReference type="GO" id="GO:0016788">
    <property type="term" value="F:hydrolase activity, acting on ester bonds"/>
    <property type="evidence" value="ECO:0007669"/>
    <property type="project" value="InterPro"/>
</dbReference>
<keyword evidence="10" id="KW-1185">Reference proteome</keyword>
<reference evidence="11" key="2">
    <citation type="submission" date="2025-08" db="UniProtKB">
        <authorList>
            <consortium name="RefSeq"/>
        </authorList>
    </citation>
    <scope>IDENTIFICATION</scope>
    <source>
        <tissue evidence="11">Leaf</tissue>
    </source>
</reference>
<dbReference type="GeneID" id="109723019"/>
<evidence type="ECO:0000256" key="9">
    <source>
        <dbReference type="SAM" id="SignalP"/>
    </source>
</evidence>
<dbReference type="AlphaFoldDB" id="A0A6P5GG47"/>
<dbReference type="OrthoDB" id="1600564at2759"/>
<feature type="chain" id="PRO_5027642132" evidence="9">
    <location>
        <begin position="38"/>
        <end position="406"/>
    </location>
</feature>